<dbReference type="OrthoDB" id="7033332at2"/>
<proteinExistence type="predicted"/>
<dbReference type="RefSeq" id="WP_084915680.1">
    <property type="nucleotide sequence ID" value="NZ_MTSA01000005.1"/>
</dbReference>
<dbReference type="EMBL" id="MTSA01000005">
    <property type="protein sequence ID" value="OUM07841.1"/>
    <property type="molecule type" value="Genomic_DNA"/>
</dbReference>
<evidence type="ECO:0000256" key="1">
    <source>
        <dbReference type="SAM" id="MobiDB-lite"/>
    </source>
</evidence>
<evidence type="ECO:0000313" key="3">
    <source>
        <dbReference type="Proteomes" id="UP000195128"/>
    </source>
</evidence>
<accession>A0A244ETI4</accession>
<dbReference type="AlphaFoldDB" id="A0A244ETI4"/>
<evidence type="ECO:0000313" key="2">
    <source>
        <dbReference type="EMBL" id="OUM07841.1"/>
    </source>
</evidence>
<name>A0A244ETI4_PSESX</name>
<comment type="caution">
    <text evidence="2">The sequence shown here is derived from an EMBL/GenBank/DDBJ whole genome shotgun (WGS) entry which is preliminary data.</text>
</comment>
<feature type="region of interest" description="Disordered" evidence="1">
    <location>
        <begin position="35"/>
        <end position="84"/>
    </location>
</feature>
<sequence>MTREQALTLEEFETMMREFDEAGEWMARELKTRLGNRPGLQPNSPSCPQGGVLSKGAQVDHSRQIMHPKAPTSVQPANKNDRNQ</sequence>
<organism evidence="2 3">
    <name type="scientific">Pseudomonas syringae</name>
    <dbReference type="NCBI Taxonomy" id="317"/>
    <lineage>
        <taxon>Bacteria</taxon>
        <taxon>Pseudomonadati</taxon>
        <taxon>Pseudomonadota</taxon>
        <taxon>Gammaproteobacteria</taxon>
        <taxon>Pseudomonadales</taxon>
        <taxon>Pseudomonadaceae</taxon>
        <taxon>Pseudomonas</taxon>
    </lineage>
</organism>
<reference evidence="2 3" key="1">
    <citation type="submission" date="2017-01" db="EMBL/GenBank/DDBJ databases">
        <authorList>
            <person name="Mah S.A."/>
            <person name="Swanson W.J."/>
            <person name="Moy G.W."/>
            <person name="Vacquier V.D."/>
        </authorList>
    </citation>
    <scope>NUCLEOTIDE SEQUENCE [LARGE SCALE GENOMIC DNA]</scope>
    <source>
        <strain evidence="2">PDD-32b-74</strain>
    </source>
</reference>
<gene>
    <name evidence="2" type="ORF">BW686_07325</name>
</gene>
<dbReference type="Proteomes" id="UP000195128">
    <property type="component" value="Unassembled WGS sequence"/>
</dbReference>
<protein>
    <submittedName>
        <fullName evidence="2">Uncharacterized protein</fullName>
    </submittedName>
</protein>